<sequence>MTKQEQMTEQELDQVAGGIWTDGVISGVKSDFNNQVGVMLCGFQTFPEPNLSQAVAQNSASVEG</sequence>
<proteinExistence type="predicted"/>
<evidence type="ECO:0000313" key="1">
    <source>
        <dbReference type="EMBL" id="SVD75043.1"/>
    </source>
</evidence>
<name>A0A382XVN1_9ZZZZ</name>
<dbReference type="EMBL" id="UINC01170811">
    <property type="protein sequence ID" value="SVD75043.1"/>
    <property type="molecule type" value="Genomic_DNA"/>
</dbReference>
<accession>A0A382XVN1</accession>
<protein>
    <submittedName>
        <fullName evidence="1">Uncharacterized protein</fullName>
    </submittedName>
</protein>
<organism evidence="1">
    <name type="scientific">marine metagenome</name>
    <dbReference type="NCBI Taxonomy" id="408172"/>
    <lineage>
        <taxon>unclassified sequences</taxon>
        <taxon>metagenomes</taxon>
        <taxon>ecological metagenomes</taxon>
    </lineage>
</organism>
<reference evidence="1" key="1">
    <citation type="submission" date="2018-05" db="EMBL/GenBank/DDBJ databases">
        <authorList>
            <person name="Lanie J.A."/>
            <person name="Ng W.-L."/>
            <person name="Kazmierczak K.M."/>
            <person name="Andrzejewski T.M."/>
            <person name="Davidsen T.M."/>
            <person name="Wayne K.J."/>
            <person name="Tettelin H."/>
            <person name="Glass J.I."/>
            <person name="Rusch D."/>
            <person name="Podicherti R."/>
            <person name="Tsui H.-C.T."/>
            <person name="Winkler M.E."/>
        </authorList>
    </citation>
    <scope>NUCLEOTIDE SEQUENCE</scope>
</reference>
<gene>
    <name evidence="1" type="ORF">METZ01_LOCUS427897</name>
</gene>
<dbReference type="AlphaFoldDB" id="A0A382XVN1"/>